<proteinExistence type="predicted"/>
<keyword evidence="1" id="KW-1133">Transmembrane helix</keyword>
<reference evidence="2 3" key="1">
    <citation type="journal article" date="2010" name="Stand. Genomic Sci.">
        <title>Complete genome sequence of Coraliomargarita akajimensis type strain (04OKA010-24).</title>
        <authorList>
            <person name="Mavromatis K."/>
            <person name="Abt B."/>
            <person name="Brambilla E."/>
            <person name="Lapidus A."/>
            <person name="Copeland A."/>
            <person name="Deshpande S."/>
            <person name="Nolan M."/>
            <person name="Lucas S."/>
            <person name="Tice H."/>
            <person name="Cheng J.F."/>
            <person name="Han C."/>
            <person name="Detter J.C."/>
            <person name="Woyke T."/>
            <person name="Goodwin L."/>
            <person name="Pitluck S."/>
            <person name="Held B."/>
            <person name="Brettin T."/>
            <person name="Tapia R."/>
            <person name="Ivanova N."/>
            <person name="Mikhailova N."/>
            <person name="Pati A."/>
            <person name="Liolios K."/>
            <person name="Chen A."/>
            <person name="Palaniappan K."/>
            <person name="Land M."/>
            <person name="Hauser L."/>
            <person name="Chang Y.J."/>
            <person name="Jeffries C.D."/>
            <person name="Rohde M."/>
            <person name="Goker M."/>
            <person name="Bristow J."/>
            <person name="Eisen J.A."/>
            <person name="Markowitz V."/>
            <person name="Hugenholtz P."/>
            <person name="Klenk H.P."/>
            <person name="Kyrpides N.C."/>
        </authorList>
    </citation>
    <scope>NUCLEOTIDE SEQUENCE [LARGE SCALE GENOMIC DNA]</scope>
    <source>
        <strain evidence="3">DSM 45221 / IAM 15411 / JCM 23193 / KCTC 12865</strain>
    </source>
</reference>
<evidence type="ECO:0000256" key="1">
    <source>
        <dbReference type="SAM" id="Phobius"/>
    </source>
</evidence>
<dbReference type="HOGENOM" id="CLU_868311_0_0_0"/>
<feature type="transmembrane region" description="Helical" evidence="1">
    <location>
        <begin position="6"/>
        <end position="23"/>
    </location>
</feature>
<dbReference type="RefSeq" id="WP_013042989.1">
    <property type="nucleotide sequence ID" value="NC_014008.1"/>
</dbReference>
<dbReference type="KEGG" id="caa:Caka_1247"/>
<gene>
    <name evidence="2" type="ordered locus">Caka_1247</name>
</gene>
<dbReference type="eggNOG" id="COG2372">
    <property type="taxonomic scope" value="Bacteria"/>
</dbReference>
<sequence length="295" mass="32789">MSRRSWLISSAITLIFVAAYFVLRNLPDAQCGFLHYEIVERADGTVEFCATTHAGFLDLSRLDYPVKVSLDPSGGIEPWQDSEIELLLETSGGMPIAPHDLAVTHTKIMHLMLIDRSLTDYHHLHPVADGIGGHYRFNFTPKKPGPYRLMAEVVPVRTRRQVIASSTIDVQGAGESAHFSESRVQDEQNGLIFRLLGVPERMRTKRDYRLELQVSAEGSGVELETIMGAKAHMVAFDAAQRGFAHMHPIADIDGGGASEELAFLFNVPNPGWYRLFAQVQVGGQEVFGRFDLLVE</sequence>
<dbReference type="OrthoDB" id="185226at2"/>
<dbReference type="AlphaFoldDB" id="D5EIK1"/>
<dbReference type="EMBL" id="CP001998">
    <property type="protein sequence ID" value="ADE54267.1"/>
    <property type="molecule type" value="Genomic_DNA"/>
</dbReference>
<keyword evidence="3" id="KW-1185">Reference proteome</keyword>
<dbReference type="STRING" id="583355.Caka_1247"/>
<evidence type="ECO:0008006" key="4">
    <source>
        <dbReference type="Google" id="ProtNLM"/>
    </source>
</evidence>
<accession>D5EIK1</accession>
<evidence type="ECO:0000313" key="2">
    <source>
        <dbReference type="EMBL" id="ADE54267.1"/>
    </source>
</evidence>
<dbReference type="Proteomes" id="UP000000925">
    <property type="component" value="Chromosome"/>
</dbReference>
<organism evidence="2 3">
    <name type="scientific">Coraliomargarita akajimensis (strain DSM 45221 / IAM 15411 / JCM 23193 / KCTC 12865 / 04OKA010-24)</name>
    <dbReference type="NCBI Taxonomy" id="583355"/>
    <lineage>
        <taxon>Bacteria</taxon>
        <taxon>Pseudomonadati</taxon>
        <taxon>Verrucomicrobiota</taxon>
        <taxon>Opitutia</taxon>
        <taxon>Puniceicoccales</taxon>
        <taxon>Coraliomargaritaceae</taxon>
        <taxon>Coraliomargarita</taxon>
    </lineage>
</organism>
<keyword evidence="1" id="KW-0812">Transmembrane</keyword>
<evidence type="ECO:0000313" key="3">
    <source>
        <dbReference type="Proteomes" id="UP000000925"/>
    </source>
</evidence>
<keyword evidence="1" id="KW-0472">Membrane</keyword>
<protein>
    <recommendedName>
        <fullName evidence="4">YtkA-like domain-containing protein</fullName>
    </recommendedName>
</protein>
<name>D5EIK1_CORAD</name>